<feature type="domain" description="PIN" evidence="7">
    <location>
        <begin position="3"/>
        <end position="123"/>
    </location>
</feature>
<dbReference type="Pfam" id="PF01850">
    <property type="entry name" value="PIN"/>
    <property type="match status" value="1"/>
</dbReference>
<reference evidence="8" key="1">
    <citation type="submission" date="2018-06" db="EMBL/GenBank/DDBJ databases">
        <authorList>
            <person name="Zhirakovskaya E."/>
        </authorList>
    </citation>
    <scope>NUCLEOTIDE SEQUENCE</scope>
</reference>
<dbReference type="AlphaFoldDB" id="A0A3B1C9U7"/>
<dbReference type="EMBL" id="UOGF01000026">
    <property type="protein sequence ID" value="VAX27286.1"/>
    <property type="molecule type" value="Genomic_DNA"/>
</dbReference>
<accession>A0A3B1C9U7</accession>
<evidence type="ECO:0000256" key="2">
    <source>
        <dbReference type="ARBA" id="ARBA00022722"/>
    </source>
</evidence>
<comment type="similarity">
    <text evidence="6">Belongs to the PINc/VapC protein family.</text>
</comment>
<organism evidence="8">
    <name type="scientific">hydrothermal vent metagenome</name>
    <dbReference type="NCBI Taxonomy" id="652676"/>
    <lineage>
        <taxon>unclassified sequences</taxon>
        <taxon>metagenomes</taxon>
        <taxon>ecological metagenomes</taxon>
    </lineage>
</organism>
<keyword evidence="4" id="KW-0378">Hydrolase</keyword>
<protein>
    <recommendedName>
        <fullName evidence="7">PIN domain-containing protein</fullName>
    </recommendedName>
</protein>
<evidence type="ECO:0000256" key="1">
    <source>
        <dbReference type="ARBA" id="ARBA00001946"/>
    </source>
</evidence>
<dbReference type="InterPro" id="IPR029060">
    <property type="entry name" value="PIN-like_dom_sf"/>
</dbReference>
<evidence type="ECO:0000256" key="6">
    <source>
        <dbReference type="ARBA" id="ARBA00038093"/>
    </source>
</evidence>
<dbReference type="PANTHER" id="PTHR33653:SF1">
    <property type="entry name" value="RIBONUCLEASE VAPC2"/>
    <property type="match status" value="1"/>
</dbReference>
<evidence type="ECO:0000256" key="3">
    <source>
        <dbReference type="ARBA" id="ARBA00022723"/>
    </source>
</evidence>
<dbReference type="CDD" id="cd18746">
    <property type="entry name" value="PIN_VapC4-5_FitB-like"/>
    <property type="match status" value="1"/>
</dbReference>
<dbReference type="GO" id="GO:0004518">
    <property type="term" value="F:nuclease activity"/>
    <property type="evidence" value="ECO:0007669"/>
    <property type="project" value="UniProtKB-KW"/>
</dbReference>
<dbReference type="PANTHER" id="PTHR33653">
    <property type="entry name" value="RIBONUCLEASE VAPC2"/>
    <property type="match status" value="1"/>
</dbReference>
<evidence type="ECO:0000256" key="4">
    <source>
        <dbReference type="ARBA" id="ARBA00022801"/>
    </source>
</evidence>
<evidence type="ECO:0000313" key="8">
    <source>
        <dbReference type="EMBL" id="VAX27286.1"/>
    </source>
</evidence>
<keyword evidence="5" id="KW-0460">Magnesium</keyword>
<dbReference type="InterPro" id="IPR050556">
    <property type="entry name" value="Type_II_TA_system_RNase"/>
</dbReference>
<dbReference type="InterPro" id="IPR002716">
    <property type="entry name" value="PIN_dom"/>
</dbReference>
<gene>
    <name evidence="8" type="ORF">MNBD_NITROSPIRAE01-1928</name>
</gene>
<dbReference type="Gene3D" id="3.40.50.1010">
    <property type="entry name" value="5'-nuclease"/>
    <property type="match status" value="1"/>
</dbReference>
<keyword evidence="2" id="KW-0540">Nuclease</keyword>
<dbReference type="GO" id="GO:0046872">
    <property type="term" value="F:metal ion binding"/>
    <property type="evidence" value="ECO:0007669"/>
    <property type="project" value="UniProtKB-KW"/>
</dbReference>
<proteinExistence type="inferred from homology"/>
<evidence type="ECO:0000259" key="7">
    <source>
        <dbReference type="Pfam" id="PF01850"/>
    </source>
</evidence>
<name>A0A3B1C9U7_9ZZZZ</name>
<keyword evidence="3" id="KW-0479">Metal-binding</keyword>
<comment type="cofactor">
    <cofactor evidence="1">
        <name>Mg(2+)</name>
        <dbReference type="ChEBI" id="CHEBI:18420"/>
    </cofactor>
</comment>
<dbReference type="GO" id="GO:0016787">
    <property type="term" value="F:hydrolase activity"/>
    <property type="evidence" value="ECO:0007669"/>
    <property type="project" value="UniProtKB-KW"/>
</dbReference>
<sequence length="139" mass="15758">MKYLLDTCVISELAKTSPNKKVISWTIRNNEADFYLSTLTFGELYKGISKLPPSKKKASLQQWVDEDLKERFKNRTIDINLRVVKVWGEIQGQSELKGRPMPAIDGLIAATGLVYNLVVVTRNISDMTQSEASLLNPWQ</sequence>
<dbReference type="SUPFAM" id="SSF88723">
    <property type="entry name" value="PIN domain-like"/>
    <property type="match status" value="1"/>
</dbReference>
<evidence type="ECO:0000256" key="5">
    <source>
        <dbReference type="ARBA" id="ARBA00022842"/>
    </source>
</evidence>